<keyword evidence="2" id="KW-1185">Reference proteome</keyword>
<reference evidence="3" key="1">
    <citation type="submission" date="2025-08" db="UniProtKB">
        <authorList>
            <consortium name="RefSeq"/>
        </authorList>
    </citation>
    <scope>IDENTIFICATION</scope>
    <source>
        <tissue evidence="3">Blood</tissue>
    </source>
</reference>
<dbReference type="AlphaFoldDB" id="A0A6P3IEE3"/>
<proteinExistence type="predicted"/>
<dbReference type="CTD" id="54436"/>
<sequence length="251" mass="25827">MSAVCGLGQGWAGGNGQAGQGLELAQARANDQPALGGGAAAQACLSPGPDAERKWGRKQGAVAAAVQSNGLWAVETACGARQRGARSGHLVPAVLQSGAQRPAWHAEPLAVRPPPAMEGPEEPAPRGNGPAGPWGGSGDHGVREMAKSTSVSWERPRPEEAKATVRGGECTVRVHPPPTLGRSRASTPSELALMESVCEGCGPTSRFSRVTSAINWCDKGTGVGDSRDTAPHEVTALVRLCFPTVPLCPWL</sequence>
<evidence type="ECO:0000256" key="1">
    <source>
        <dbReference type="SAM" id="MobiDB-lite"/>
    </source>
</evidence>
<dbReference type="Proteomes" id="UP000515208">
    <property type="component" value="Unplaced"/>
</dbReference>
<evidence type="ECO:0000313" key="2">
    <source>
        <dbReference type="Proteomes" id="UP000515208"/>
    </source>
</evidence>
<feature type="compositionally biased region" description="Gly residues" evidence="1">
    <location>
        <begin position="129"/>
        <end position="139"/>
    </location>
</feature>
<organism evidence="2 3">
    <name type="scientific">Bison bison bison</name>
    <name type="common">North American plains bison</name>
    <dbReference type="NCBI Taxonomy" id="43346"/>
    <lineage>
        <taxon>Eukaryota</taxon>
        <taxon>Metazoa</taxon>
        <taxon>Chordata</taxon>
        <taxon>Craniata</taxon>
        <taxon>Vertebrata</taxon>
        <taxon>Euteleostomi</taxon>
        <taxon>Mammalia</taxon>
        <taxon>Eutheria</taxon>
        <taxon>Laurasiatheria</taxon>
        <taxon>Artiodactyla</taxon>
        <taxon>Ruminantia</taxon>
        <taxon>Pecora</taxon>
        <taxon>Bovidae</taxon>
        <taxon>Bovinae</taxon>
        <taxon>Bison</taxon>
    </lineage>
</organism>
<dbReference type="KEGG" id="bbis:104999078"/>
<feature type="region of interest" description="Disordered" evidence="1">
    <location>
        <begin position="113"/>
        <end position="185"/>
    </location>
</feature>
<dbReference type="RefSeq" id="XP_010852843.1">
    <property type="nucleotide sequence ID" value="XM_010854541.1"/>
</dbReference>
<dbReference type="GeneID" id="104999078"/>
<evidence type="ECO:0000313" key="3">
    <source>
        <dbReference type="RefSeq" id="XP_010852843.1"/>
    </source>
</evidence>
<gene>
    <name evidence="3" type="primary">SH3TC1</name>
</gene>
<name>A0A6P3IEE3_BISBB</name>
<feature type="compositionally biased region" description="Basic and acidic residues" evidence="1">
    <location>
        <begin position="154"/>
        <end position="163"/>
    </location>
</feature>
<accession>A0A6P3IEE3</accession>
<protein>
    <submittedName>
        <fullName evidence="3">SH3 domain and tetratricopeptide repeat-containing protein 1</fullName>
    </submittedName>
</protein>